<dbReference type="Proteomes" id="UP000765509">
    <property type="component" value="Unassembled WGS sequence"/>
</dbReference>
<evidence type="ECO:0000313" key="2">
    <source>
        <dbReference type="Proteomes" id="UP000765509"/>
    </source>
</evidence>
<keyword evidence="2" id="KW-1185">Reference proteome</keyword>
<proteinExistence type="predicted"/>
<reference evidence="1" key="1">
    <citation type="submission" date="2021-03" db="EMBL/GenBank/DDBJ databases">
        <title>Draft genome sequence of rust myrtle Austropuccinia psidii MF-1, a brazilian biotype.</title>
        <authorList>
            <person name="Quecine M.C."/>
            <person name="Pachon D.M.R."/>
            <person name="Bonatelli M.L."/>
            <person name="Correr F.H."/>
            <person name="Franceschini L.M."/>
            <person name="Leite T.F."/>
            <person name="Margarido G.R.A."/>
            <person name="Almeida C.A."/>
            <person name="Ferrarezi J.A."/>
            <person name="Labate C.A."/>
        </authorList>
    </citation>
    <scope>NUCLEOTIDE SEQUENCE</scope>
    <source>
        <strain evidence="1">MF-1</strain>
    </source>
</reference>
<organism evidence="1 2">
    <name type="scientific">Austropuccinia psidii MF-1</name>
    <dbReference type="NCBI Taxonomy" id="1389203"/>
    <lineage>
        <taxon>Eukaryota</taxon>
        <taxon>Fungi</taxon>
        <taxon>Dikarya</taxon>
        <taxon>Basidiomycota</taxon>
        <taxon>Pucciniomycotina</taxon>
        <taxon>Pucciniomycetes</taxon>
        <taxon>Pucciniales</taxon>
        <taxon>Sphaerophragmiaceae</taxon>
        <taxon>Austropuccinia</taxon>
    </lineage>
</organism>
<comment type="caution">
    <text evidence="1">The sequence shown here is derived from an EMBL/GenBank/DDBJ whole genome shotgun (WGS) entry which is preliminary data.</text>
</comment>
<evidence type="ECO:0000313" key="1">
    <source>
        <dbReference type="EMBL" id="MBW0555925.1"/>
    </source>
</evidence>
<gene>
    <name evidence="1" type="ORF">O181_095640</name>
</gene>
<protein>
    <submittedName>
        <fullName evidence="1">Uncharacterized protein</fullName>
    </submittedName>
</protein>
<sequence>MRPSFQECNEFHQTRPNVTCINSGGGKFNCPAHSCYASPQNISKTLWFKDCFYGGPFYQENITYNYVWPTAYQASDPYGYLWVVSGTASATFNGKRSPIRGQSSCSWDHKGEQNTVRAVCNDCLYKP</sequence>
<dbReference type="AlphaFoldDB" id="A0A9Q3J612"/>
<dbReference type="EMBL" id="AVOT02063111">
    <property type="protein sequence ID" value="MBW0555925.1"/>
    <property type="molecule type" value="Genomic_DNA"/>
</dbReference>
<name>A0A9Q3J612_9BASI</name>
<accession>A0A9Q3J612</accession>